<accession>A0A3Q3ALF3</accession>
<protein>
    <recommendedName>
        <fullName evidence="9">SRCR domain-containing protein</fullName>
    </recommendedName>
</protein>
<dbReference type="PRINTS" id="PR00258">
    <property type="entry name" value="SPERACTRCPTR"/>
</dbReference>
<feature type="signal peptide" evidence="8">
    <location>
        <begin position="1"/>
        <end position="18"/>
    </location>
</feature>
<dbReference type="Proteomes" id="UP000264800">
    <property type="component" value="Unplaced"/>
</dbReference>
<feature type="disulfide bond" evidence="7">
    <location>
        <begin position="94"/>
        <end position="104"/>
    </location>
</feature>
<dbReference type="Pfam" id="PF00530">
    <property type="entry name" value="SRCR"/>
    <property type="match status" value="1"/>
</dbReference>
<dbReference type="GO" id="GO:0005886">
    <property type="term" value="C:plasma membrane"/>
    <property type="evidence" value="ECO:0007669"/>
    <property type="project" value="TreeGrafter"/>
</dbReference>
<dbReference type="Gene3D" id="3.10.250.10">
    <property type="entry name" value="SRCR-like domain"/>
    <property type="match status" value="1"/>
</dbReference>
<feature type="chain" id="PRO_5018693111" description="SRCR domain-containing protein" evidence="8">
    <location>
        <begin position="19"/>
        <end position="149"/>
    </location>
</feature>
<organism evidence="10 11">
    <name type="scientific">Kryptolebias marmoratus</name>
    <name type="common">Mangrove killifish</name>
    <name type="synonym">Rivulus marmoratus</name>
    <dbReference type="NCBI Taxonomy" id="37003"/>
    <lineage>
        <taxon>Eukaryota</taxon>
        <taxon>Metazoa</taxon>
        <taxon>Chordata</taxon>
        <taxon>Craniata</taxon>
        <taxon>Vertebrata</taxon>
        <taxon>Euteleostomi</taxon>
        <taxon>Actinopterygii</taxon>
        <taxon>Neopterygii</taxon>
        <taxon>Teleostei</taxon>
        <taxon>Neoteleostei</taxon>
        <taxon>Acanthomorphata</taxon>
        <taxon>Ovalentaria</taxon>
        <taxon>Atherinomorphae</taxon>
        <taxon>Cyprinodontiformes</taxon>
        <taxon>Rivulidae</taxon>
        <taxon>Kryptolebias</taxon>
    </lineage>
</organism>
<keyword evidence="4" id="KW-0677">Repeat</keyword>
<dbReference type="AlphaFoldDB" id="A0A3Q3ALF3"/>
<evidence type="ECO:0000313" key="10">
    <source>
        <dbReference type="Ensembl" id="ENSKMAP00000017623.1"/>
    </source>
</evidence>
<dbReference type="GO" id="GO:0004252">
    <property type="term" value="F:serine-type endopeptidase activity"/>
    <property type="evidence" value="ECO:0007669"/>
    <property type="project" value="TreeGrafter"/>
</dbReference>
<evidence type="ECO:0000256" key="8">
    <source>
        <dbReference type="SAM" id="SignalP"/>
    </source>
</evidence>
<evidence type="ECO:0000256" key="1">
    <source>
        <dbReference type="ARBA" id="ARBA00004613"/>
    </source>
</evidence>
<sequence length="149" mass="16427">CRFFFLFFKFLLHEGTDSLTNGQIKLVGPGSARCSGRLEVYHNNIWGTVCDDDWDSNDADVVCRQLNCGTSLGSLHSAKFGEGTGQIWLDDVQCTGEESSLTSCQHRGLGSHNCGHGEDVGVVCSGKKKNEEKKNIHYFILFPQGIESH</sequence>
<feature type="domain" description="SRCR" evidence="9">
    <location>
        <begin position="24"/>
        <end position="125"/>
    </location>
</feature>
<keyword evidence="11" id="KW-1185">Reference proteome</keyword>
<dbReference type="FunFam" id="3.10.250.10:FF:000006">
    <property type="entry name" value="neurotrypsin isoform X2"/>
    <property type="match status" value="1"/>
</dbReference>
<dbReference type="GO" id="GO:0005615">
    <property type="term" value="C:extracellular space"/>
    <property type="evidence" value="ECO:0007669"/>
    <property type="project" value="TreeGrafter"/>
</dbReference>
<reference evidence="10" key="2">
    <citation type="submission" date="2025-09" db="UniProtKB">
        <authorList>
            <consortium name="Ensembl"/>
        </authorList>
    </citation>
    <scope>IDENTIFICATION</scope>
</reference>
<evidence type="ECO:0000256" key="6">
    <source>
        <dbReference type="ARBA" id="ARBA00023180"/>
    </source>
</evidence>
<feature type="disulfide bond" evidence="7">
    <location>
        <begin position="63"/>
        <end position="124"/>
    </location>
</feature>
<dbReference type="SMART" id="SM00202">
    <property type="entry name" value="SR"/>
    <property type="match status" value="1"/>
</dbReference>
<reference evidence="10" key="1">
    <citation type="submission" date="2025-08" db="UniProtKB">
        <authorList>
            <consortium name="Ensembl"/>
        </authorList>
    </citation>
    <scope>IDENTIFICATION</scope>
</reference>
<dbReference type="OMA" id="LEVWHAD"/>
<dbReference type="GeneTree" id="ENSGT00950000183145"/>
<dbReference type="InterPro" id="IPR036772">
    <property type="entry name" value="SRCR-like_dom_sf"/>
</dbReference>
<name>A0A3Q3ALF3_KRYMA</name>
<dbReference type="InterPro" id="IPR001190">
    <property type="entry name" value="SRCR"/>
</dbReference>
<dbReference type="PANTHER" id="PTHR48071">
    <property type="entry name" value="SRCR DOMAIN-CONTAINING PROTEIN"/>
    <property type="match status" value="1"/>
</dbReference>
<dbReference type="GO" id="GO:0031638">
    <property type="term" value="P:zymogen activation"/>
    <property type="evidence" value="ECO:0007669"/>
    <property type="project" value="TreeGrafter"/>
</dbReference>
<evidence type="ECO:0000256" key="7">
    <source>
        <dbReference type="PROSITE-ProRule" id="PRU00196"/>
    </source>
</evidence>
<dbReference type="PANTHER" id="PTHR48071:SF15">
    <property type="entry name" value="SRCR DOMAIN-CONTAINING PROTEIN"/>
    <property type="match status" value="1"/>
</dbReference>
<feature type="disulfide bond" evidence="7">
    <location>
        <begin position="50"/>
        <end position="114"/>
    </location>
</feature>
<evidence type="ECO:0000256" key="5">
    <source>
        <dbReference type="ARBA" id="ARBA00023157"/>
    </source>
</evidence>
<dbReference type="SUPFAM" id="SSF56487">
    <property type="entry name" value="SRCR-like"/>
    <property type="match status" value="1"/>
</dbReference>
<keyword evidence="2" id="KW-0964">Secreted</keyword>
<dbReference type="PROSITE" id="PS50287">
    <property type="entry name" value="SRCR_2"/>
    <property type="match status" value="1"/>
</dbReference>
<evidence type="ECO:0000259" key="9">
    <source>
        <dbReference type="PROSITE" id="PS50287"/>
    </source>
</evidence>
<dbReference type="Ensembl" id="ENSKMAT00000017868.1">
    <property type="protein sequence ID" value="ENSKMAP00000017623.1"/>
    <property type="gene ID" value="ENSKMAG00000013145.1"/>
</dbReference>
<keyword evidence="3 8" id="KW-0732">Signal</keyword>
<evidence type="ECO:0000256" key="2">
    <source>
        <dbReference type="ARBA" id="ARBA00022525"/>
    </source>
</evidence>
<evidence type="ECO:0000313" key="11">
    <source>
        <dbReference type="Proteomes" id="UP000264800"/>
    </source>
</evidence>
<keyword evidence="5 7" id="KW-1015">Disulfide bond</keyword>
<comment type="subcellular location">
    <subcellularLocation>
        <location evidence="1">Secreted</location>
    </subcellularLocation>
</comment>
<evidence type="ECO:0000256" key="3">
    <source>
        <dbReference type="ARBA" id="ARBA00022729"/>
    </source>
</evidence>
<keyword evidence="6" id="KW-0325">Glycoprotein</keyword>
<evidence type="ECO:0000256" key="4">
    <source>
        <dbReference type="ARBA" id="ARBA00022737"/>
    </source>
</evidence>
<proteinExistence type="predicted"/>